<dbReference type="AlphaFoldDB" id="A0A9E8SMZ2"/>
<dbReference type="Proteomes" id="UP001164653">
    <property type="component" value="Chromosome"/>
</dbReference>
<dbReference type="Pfam" id="PF03432">
    <property type="entry name" value="Relaxase"/>
    <property type="match status" value="1"/>
</dbReference>
<gene>
    <name evidence="2" type="ORF">ON006_04635</name>
</gene>
<reference evidence="2" key="1">
    <citation type="submission" date="2022-11" db="EMBL/GenBank/DDBJ databases">
        <title>Dyadobacter pollutisoli sp. nov., isolated from plastic dumped soil.</title>
        <authorList>
            <person name="Kim J.M."/>
            <person name="Kim K.R."/>
            <person name="Lee J.K."/>
            <person name="Hao L."/>
            <person name="Jeon C.O."/>
        </authorList>
    </citation>
    <scope>NUCLEOTIDE SEQUENCE</scope>
    <source>
        <strain evidence="2">U1</strain>
    </source>
</reference>
<dbReference type="EMBL" id="CP112998">
    <property type="protein sequence ID" value="WAC13246.1"/>
    <property type="molecule type" value="Genomic_DNA"/>
</dbReference>
<evidence type="ECO:0000313" key="3">
    <source>
        <dbReference type="Proteomes" id="UP001164653"/>
    </source>
</evidence>
<sequence length="428" mass="47275">MVAVIGTNRSLSKSFYYNEQKVKKGQASCILAENYPCEPDELSSKARLAVLRRRAALNENLAKNSVHISLNFHPSDKLSKAKLQDIARMYMTLIGFGHQPYLVYQHLDVAHPHLHVVGVNIRPDGSWINTYRMGMGLSQKASRQIEKRYDLTVASGHSTVLSPLAGSQKLRYGKTPTSPTIAGVLAMVLPSFHYGSLIELNAVLRHYNVCADPARSNAKILNRQGLVYRALSEDGRKVGAPIKARSFSAKHTLPYLNGRFISGKAQRTAHQPRVSSMIDLALLSSASSVSELQEQLAREGIKTVFAVSQKGAVSELFFVDFKTRCVFTASGLGEKYAPAKLLGKFADFRHVPSPKDTLSPQASVWDQSGRLPIDASGHKRTGDERAVADTDQASLRLELLAPVADGDYLPWQLKKRSKKKRKEITIQL</sequence>
<organism evidence="2 3">
    <name type="scientific">Dyadobacter pollutisoli</name>
    <dbReference type="NCBI Taxonomy" id="2910158"/>
    <lineage>
        <taxon>Bacteria</taxon>
        <taxon>Pseudomonadati</taxon>
        <taxon>Bacteroidota</taxon>
        <taxon>Cytophagia</taxon>
        <taxon>Cytophagales</taxon>
        <taxon>Spirosomataceae</taxon>
        <taxon>Dyadobacter</taxon>
    </lineage>
</organism>
<evidence type="ECO:0000259" key="1">
    <source>
        <dbReference type="Pfam" id="PF03432"/>
    </source>
</evidence>
<dbReference type="KEGG" id="dpf:ON006_04635"/>
<dbReference type="RefSeq" id="WP_244819641.1">
    <property type="nucleotide sequence ID" value="NZ_CP112998.1"/>
</dbReference>
<proteinExistence type="predicted"/>
<feature type="domain" description="MobA/VirD2-like nuclease" evidence="1">
    <location>
        <begin position="17"/>
        <end position="151"/>
    </location>
</feature>
<accession>A0A9E8SMZ2</accession>
<protein>
    <submittedName>
        <fullName evidence="2">Relaxase/mobilization nuclease domain-containing protein</fullName>
    </submittedName>
</protein>
<dbReference type="InterPro" id="IPR005094">
    <property type="entry name" value="Endonuclease_MobA/VirD2"/>
</dbReference>
<name>A0A9E8SMZ2_9BACT</name>
<keyword evidence="3" id="KW-1185">Reference proteome</keyword>
<evidence type="ECO:0000313" key="2">
    <source>
        <dbReference type="EMBL" id="WAC13246.1"/>
    </source>
</evidence>